<organism evidence="2 3">
    <name type="scientific">Saccharomonospora glauca K62</name>
    <dbReference type="NCBI Taxonomy" id="928724"/>
    <lineage>
        <taxon>Bacteria</taxon>
        <taxon>Bacillati</taxon>
        <taxon>Actinomycetota</taxon>
        <taxon>Actinomycetes</taxon>
        <taxon>Pseudonocardiales</taxon>
        <taxon>Pseudonocardiaceae</taxon>
        <taxon>Saccharomonospora</taxon>
    </lineage>
</organism>
<dbReference type="AlphaFoldDB" id="I1CWX8"/>
<dbReference type="EMBL" id="CM001484">
    <property type="protein sequence ID" value="EIE97202.1"/>
    <property type="molecule type" value="Genomic_DNA"/>
</dbReference>
<dbReference type="PANTHER" id="PTHR39465">
    <property type="entry name" value="DNA LIGASE D, 3'-PHOSPHOESTERASE DOMAIN"/>
    <property type="match status" value="1"/>
</dbReference>
<reference evidence="3" key="2">
    <citation type="submission" date="2012-01" db="EMBL/GenBank/DDBJ databases">
        <title>Noncontiguous Finished sequence of chromosome of Saccharomonospora glauca K62.</title>
        <authorList>
            <consortium name="US DOE Joint Genome Institute"/>
            <person name="Lucas S."/>
            <person name="Han J."/>
            <person name="Lapidus A."/>
            <person name="Cheng J.-F."/>
            <person name="Goodwin L."/>
            <person name="Pitluck S."/>
            <person name="Peters L."/>
            <person name="Mikhailova N."/>
            <person name="Held B."/>
            <person name="Detter J.C."/>
            <person name="Han C."/>
            <person name="Tapia R."/>
            <person name="Land M."/>
            <person name="Hauser L."/>
            <person name="Kyrpides N."/>
            <person name="Ivanova N."/>
            <person name="Pagani I."/>
            <person name="Brambilla E.-M."/>
            <person name="Klenk H.-P."/>
            <person name="Woyke T."/>
        </authorList>
    </citation>
    <scope>NUCLEOTIDE SEQUENCE [LARGE SCALE GENOMIC DNA]</scope>
    <source>
        <strain evidence="3">K62</strain>
    </source>
</reference>
<dbReference type="PANTHER" id="PTHR39465:SF1">
    <property type="entry name" value="DNA LIGASE D 3'-PHOSPHOESTERASE DOMAIN-CONTAINING PROTEIN"/>
    <property type="match status" value="1"/>
</dbReference>
<dbReference type="eggNOG" id="COG1793">
    <property type="taxonomic scope" value="Bacteria"/>
</dbReference>
<protein>
    <recommendedName>
        <fullName evidence="1">DNA ligase D 3'-phosphoesterase domain-containing protein</fullName>
    </recommendedName>
</protein>
<gene>
    <name evidence="2" type="ORF">SacglDRAFT_00241</name>
</gene>
<proteinExistence type="predicted"/>
<name>I1CWX8_9PSEU</name>
<dbReference type="Proteomes" id="UP000005087">
    <property type="component" value="Chromosome"/>
</dbReference>
<sequence length="162" mass="18400">MANWDVPDTTPLPLRPLRAGKDGGWDKARPIQSLYVVEEHERGLHYDFRLQFDDMTACWAIPEHPSPIPGDKRLAIRTPEPETCHGILWDTGTVELLNDLTWHHALAEGRLALRLNGERLHGVFVMVRAHRSPDQEQWLLITKETEPSSDAGAVTASVEERR</sequence>
<evidence type="ECO:0000259" key="1">
    <source>
        <dbReference type="Pfam" id="PF13298"/>
    </source>
</evidence>
<feature type="domain" description="DNA ligase D 3'-phosphoesterase" evidence="1">
    <location>
        <begin position="40"/>
        <end position="79"/>
    </location>
</feature>
<keyword evidence="3" id="KW-1185">Reference proteome</keyword>
<dbReference type="HOGENOM" id="CLU_1569567_0_0_11"/>
<accession>I1CWX8</accession>
<dbReference type="STRING" id="928724.SacglDRAFT_00241"/>
<dbReference type="Pfam" id="PF13298">
    <property type="entry name" value="LigD_N"/>
    <property type="match status" value="1"/>
</dbReference>
<evidence type="ECO:0000313" key="2">
    <source>
        <dbReference type="EMBL" id="EIE97202.1"/>
    </source>
</evidence>
<evidence type="ECO:0000313" key="3">
    <source>
        <dbReference type="Proteomes" id="UP000005087"/>
    </source>
</evidence>
<reference evidence="2 3" key="1">
    <citation type="submission" date="2011-09" db="EMBL/GenBank/DDBJ databases">
        <authorList>
            <consortium name="US DOE Joint Genome Institute (JGI-PGF)"/>
            <person name="Lucas S."/>
            <person name="Han J."/>
            <person name="Lapidus A."/>
            <person name="Cheng J.-F."/>
            <person name="Goodwin L."/>
            <person name="Pitluck S."/>
            <person name="Peters L."/>
            <person name="Land M.L."/>
            <person name="Hauser L."/>
            <person name="Brambilla E."/>
            <person name="Klenk H.-P."/>
            <person name="Woyke T.J."/>
        </authorList>
    </citation>
    <scope>NUCLEOTIDE SEQUENCE [LARGE SCALE GENOMIC DNA]</scope>
    <source>
        <strain evidence="2 3">K62</strain>
    </source>
</reference>
<dbReference type="RefSeq" id="WP_005461027.1">
    <property type="nucleotide sequence ID" value="NZ_CM001484.1"/>
</dbReference>
<dbReference type="InterPro" id="IPR014144">
    <property type="entry name" value="LigD_PE_domain"/>
</dbReference>